<dbReference type="InParanoid" id="M4C2D2"/>
<keyword evidence="3" id="KW-1185">Reference proteome</keyword>
<dbReference type="VEuPathDB" id="FungiDB:HpaG813247"/>
<dbReference type="Proteomes" id="UP000011713">
    <property type="component" value="Unassembled WGS sequence"/>
</dbReference>
<accession>M4C2D2</accession>
<evidence type="ECO:0000313" key="2">
    <source>
        <dbReference type="EnsemblProtists" id="HpaP813247"/>
    </source>
</evidence>
<organism evidence="2 3">
    <name type="scientific">Hyaloperonospora arabidopsidis (strain Emoy2)</name>
    <name type="common">Downy mildew agent</name>
    <name type="synonym">Peronospora arabidopsidis</name>
    <dbReference type="NCBI Taxonomy" id="559515"/>
    <lineage>
        <taxon>Eukaryota</taxon>
        <taxon>Sar</taxon>
        <taxon>Stramenopiles</taxon>
        <taxon>Oomycota</taxon>
        <taxon>Peronosporomycetes</taxon>
        <taxon>Peronosporales</taxon>
        <taxon>Peronosporaceae</taxon>
        <taxon>Hyaloperonospora</taxon>
    </lineage>
</organism>
<name>M4C2D2_HYAAE</name>
<dbReference type="AlphaFoldDB" id="M4C2D2"/>
<protein>
    <submittedName>
        <fullName evidence="2">Uncharacterized protein</fullName>
    </submittedName>
</protein>
<feature type="region of interest" description="Disordered" evidence="1">
    <location>
        <begin position="1"/>
        <end position="20"/>
    </location>
</feature>
<proteinExistence type="predicted"/>
<dbReference type="HOGENOM" id="CLU_2113645_0_0_1"/>
<dbReference type="EMBL" id="JH598124">
    <property type="status" value="NOT_ANNOTATED_CDS"/>
    <property type="molecule type" value="Genomic_DNA"/>
</dbReference>
<dbReference type="EnsemblProtists" id="HpaT813247">
    <property type="protein sequence ID" value="HpaP813247"/>
    <property type="gene ID" value="HpaG813247"/>
</dbReference>
<reference evidence="3" key="1">
    <citation type="journal article" date="2010" name="Science">
        <title>Signatures of adaptation to obligate biotrophy in the Hyaloperonospora arabidopsidis genome.</title>
        <authorList>
            <person name="Baxter L."/>
            <person name="Tripathy S."/>
            <person name="Ishaque N."/>
            <person name="Boot N."/>
            <person name="Cabral A."/>
            <person name="Kemen E."/>
            <person name="Thines M."/>
            <person name="Ah-Fong A."/>
            <person name="Anderson R."/>
            <person name="Badejoko W."/>
            <person name="Bittner-Eddy P."/>
            <person name="Boore J.L."/>
            <person name="Chibucos M.C."/>
            <person name="Coates M."/>
            <person name="Dehal P."/>
            <person name="Delehaunty K."/>
            <person name="Dong S."/>
            <person name="Downton P."/>
            <person name="Dumas B."/>
            <person name="Fabro G."/>
            <person name="Fronick C."/>
            <person name="Fuerstenberg S.I."/>
            <person name="Fulton L."/>
            <person name="Gaulin E."/>
            <person name="Govers F."/>
            <person name="Hughes L."/>
            <person name="Humphray S."/>
            <person name="Jiang R.H."/>
            <person name="Judelson H."/>
            <person name="Kamoun S."/>
            <person name="Kyung K."/>
            <person name="Meijer H."/>
            <person name="Minx P."/>
            <person name="Morris P."/>
            <person name="Nelson J."/>
            <person name="Phuntumart V."/>
            <person name="Qutob D."/>
            <person name="Rehmany A."/>
            <person name="Rougon-Cardoso A."/>
            <person name="Ryden P."/>
            <person name="Torto-Alalibo T."/>
            <person name="Studholme D."/>
            <person name="Wang Y."/>
            <person name="Win J."/>
            <person name="Wood J."/>
            <person name="Clifton S.W."/>
            <person name="Rogers J."/>
            <person name="Van den Ackerveken G."/>
            <person name="Jones J.D."/>
            <person name="McDowell J.M."/>
            <person name="Beynon J."/>
            <person name="Tyler B.M."/>
        </authorList>
    </citation>
    <scope>NUCLEOTIDE SEQUENCE [LARGE SCALE GENOMIC DNA]</scope>
    <source>
        <strain evidence="3">Emoy2</strain>
    </source>
</reference>
<evidence type="ECO:0000256" key="1">
    <source>
        <dbReference type="SAM" id="MobiDB-lite"/>
    </source>
</evidence>
<sequence length="115" mass="13064">MTDNDSKVRKKPTNDPNGVQNVFIGSVDSLDDAVSSLSEVAYDNSSRNLLNKRDMIDQEQPTRIEQPVWTRRTIHRGGALSPAKSLQLLLQRSTAGFAFYENITPPSRQYYHHFL</sequence>
<evidence type="ECO:0000313" key="3">
    <source>
        <dbReference type="Proteomes" id="UP000011713"/>
    </source>
</evidence>
<reference evidence="2" key="2">
    <citation type="submission" date="2015-06" db="UniProtKB">
        <authorList>
            <consortium name="EnsemblProtists"/>
        </authorList>
    </citation>
    <scope>IDENTIFICATION</scope>
    <source>
        <strain evidence="2">Emoy2</strain>
    </source>
</reference>